<dbReference type="KEGG" id="can:Cyan10605_1199"/>
<comment type="similarity">
    <text evidence="1">Belongs to the UPF0332 family.</text>
</comment>
<dbReference type="OrthoDB" id="5767335at2"/>
<evidence type="ECO:0000313" key="4">
    <source>
        <dbReference type="Proteomes" id="UP000010480"/>
    </source>
</evidence>
<proteinExistence type="inferred from homology"/>
<dbReference type="PANTHER" id="PTHR36565">
    <property type="entry name" value="UPF0332 PROTEIN TM_1000"/>
    <property type="match status" value="1"/>
</dbReference>
<feature type="domain" description="HEPN" evidence="2">
    <location>
        <begin position="6"/>
        <end position="120"/>
    </location>
</feature>
<sequence>MKNEQKLLLEKAQESLRASKILLENQLPDFAVARAYYTMFYIAEAFLLKQDLTYSSHSAVIAGFGREFAKTKRIPVEYHRYLIEAQQKRTEADYNLKPNITLQEAENIINKAQNMLDFTNNNIDII</sequence>
<gene>
    <name evidence="3" type="ordered locus">Cyan10605_1199</name>
</gene>
<dbReference type="Proteomes" id="UP000010480">
    <property type="component" value="Chromosome"/>
</dbReference>
<dbReference type="Pfam" id="PF05168">
    <property type="entry name" value="HEPN"/>
    <property type="match status" value="1"/>
</dbReference>
<dbReference type="Gene3D" id="1.20.120.330">
    <property type="entry name" value="Nucleotidyltransferases domain 2"/>
    <property type="match status" value="1"/>
</dbReference>
<organism evidence="3 4">
    <name type="scientific">Cyanobacterium aponinum (strain PCC 10605)</name>
    <dbReference type="NCBI Taxonomy" id="755178"/>
    <lineage>
        <taxon>Bacteria</taxon>
        <taxon>Bacillati</taxon>
        <taxon>Cyanobacteriota</taxon>
        <taxon>Cyanophyceae</taxon>
        <taxon>Oscillatoriophycideae</taxon>
        <taxon>Chroococcales</taxon>
        <taxon>Geminocystaceae</taxon>
        <taxon>Cyanobacterium</taxon>
    </lineage>
</organism>
<dbReference type="RefSeq" id="WP_015219047.1">
    <property type="nucleotide sequence ID" value="NC_019776.1"/>
</dbReference>
<dbReference type="PATRIC" id="fig|755178.3.peg.1265"/>
<evidence type="ECO:0000313" key="3">
    <source>
        <dbReference type="EMBL" id="AFZ53318.1"/>
    </source>
</evidence>
<evidence type="ECO:0000259" key="2">
    <source>
        <dbReference type="Pfam" id="PF05168"/>
    </source>
</evidence>
<accession>K9Z4K4</accession>
<keyword evidence="4" id="KW-1185">Reference proteome</keyword>
<evidence type="ECO:0000256" key="1">
    <source>
        <dbReference type="ARBA" id="ARBA00038248"/>
    </source>
</evidence>
<dbReference type="HOGENOM" id="CLU_151247_2_1_3"/>
<dbReference type="AlphaFoldDB" id="K9Z4K4"/>
<dbReference type="PANTHER" id="PTHR36565:SF1">
    <property type="entry name" value="UPF0332 PROTEIN TM_1000"/>
    <property type="match status" value="1"/>
</dbReference>
<dbReference type="InterPro" id="IPR007842">
    <property type="entry name" value="HEPN_dom"/>
</dbReference>
<name>K9Z4K4_CYAAP</name>
<dbReference type="EMBL" id="CP003947">
    <property type="protein sequence ID" value="AFZ53318.1"/>
    <property type="molecule type" value="Genomic_DNA"/>
</dbReference>
<dbReference type="eggNOG" id="COG1895">
    <property type="taxonomic scope" value="Bacteria"/>
</dbReference>
<reference evidence="4" key="1">
    <citation type="journal article" date="2013" name="Proc. Natl. Acad. Sci. U.S.A.">
        <title>Improving the coverage of the cyanobacterial phylum using diversity-driven genome sequencing.</title>
        <authorList>
            <person name="Shih P.M."/>
            <person name="Wu D."/>
            <person name="Latifi A."/>
            <person name="Axen S.D."/>
            <person name="Fewer D.P."/>
            <person name="Talla E."/>
            <person name="Calteau A."/>
            <person name="Cai F."/>
            <person name="Tandeau de Marsac N."/>
            <person name="Rippka R."/>
            <person name="Herdman M."/>
            <person name="Sivonen K."/>
            <person name="Coursin T."/>
            <person name="Laurent T."/>
            <person name="Goodwin L."/>
            <person name="Nolan M."/>
            <person name="Davenport K.W."/>
            <person name="Han C.S."/>
            <person name="Rubin E.M."/>
            <person name="Eisen J.A."/>
            <person name="Woyke T."/>
            <person name="Gugger M."/>
            <person name="Kerfeld C.A."/>
        </authorList>
    </citation>
    <scope>NUCLEOTIDE SEQUENCE [LARGE SCALE GENOMIC DNA]</scope>
    <source>
        <strain evidence="4">PCC 10605</strain>
    </source>
</reference>
<protein>
    <submittedName>
        <fullName evidence="3">HEPN domain protein</fullName>
    </submittedName>
</protein>
<dbReference type="STRING" id="755178.Cyan10605_1199"/>
<dbReference type="InterPro" id="IPR052226">
    <property type="entry name" value="UPF0332_toxin"/>
</dbReference>